<proteinExistence type="predicted"/>
<evidence type="ECO:0000313" key="1">
    <source>
        <dbReference type="EMBL" id="KAJ1901823.1"/>
    </source>
</evidence>
<keyword evidence="2" id="KW-1185">Reference proteome</keyword>
<reference evidence="1" key="1">
    <citation type="submission" date="2022-07" db="EMBL/GenBank/DDBJ databases">
        <title>Phylogenomic reconstructions and comparative analyses of Kickxellomycotina fungi.</title>
        <authorList>
            <person name="Reynolds N.K."/>
            <person name="Stajich J.E."/>
            <person name="Barry K."/>
            <person name="Grigoriev I.V."/>
            <person name="Crous P."/>
            <person name="Smith M.E."/>
        </authorList>
    </citation>
    <scope>NUCLEOTIDE SEQUENCE</scope>
    <source>
        <strain evidence="1">Benny 63K</strain>
    </source>
</reference>
<sequence length="299" mass="31120">MMIHSLAIVSLASFAAAAVVAAIAMPDTIVSDGFANIQPAVMANSNPSFNPNLPMARPQVRLSPIIFEDEEDTSPQKKSQGCPLLGQVKLCVNHAAMQRATCSREDLDCQCIWAGVTTTCFSPCATEKESGDSMRVAKGDQDAICQQAAKFGKIAKEKERLRQDEKNNKVVTKKEATRTSVPKNIDDMNNTPSPNASNDNNANKSSDGKDSGNKNSDNGAGSNTHNNNNNGKPNSGSASGPKNGGSNSSGREVKSGDRPGAKDSSSAAVSRLSSTTGSAALLSLGVAMAIASGSIPMLF</sequence>
<evidence type="ECO:0000313" key="2">
    <source>
        <dbReference type="Proteomes" id="UP001150581"/>
    </source>
</evidence>
<accession>A0ACC1IVS7</accession>
<gene>
    <name evidence="1" type="ORF">LPJ66_000494</name>
</gene>
<protein>
    <submittedName>
        <fullName evidence="1">Uncharacterized protein</fullName>
    </submittedName>
</protein>
<dbReference type="Proteomes" id="UP001150581">
    <property type="component" value="Unassembled WGS sequence"/>
</dbReference>
<name>A0ACC1IVS7_9FUNG</name>
<dbReference type="EMBL" id="JANBPG010000014">
    <property type="protein sequence ID" value="KAJ1901823.1"/>
    <property type="molecule type" value="Genomic_DNA"/>
</dbReference>
<comment type="caution">
    <text evidence="1">The sequence shown here is derived from an EMBL/GenBank/DDBJ whole genome shotgun (WGS) entry which is preliminary data.</text>
</comment>
<organism evidence="1 2">
    <name type="scientific">Kickxella alabastrina</name>
    <dbReference type="NCBI Taxonomy" id="61397"/>
    <lineage>
        <taxon>Eukaryota</taxon>
        <taxon>Fungi</taxon>
        <taxon>Fungi incertae sedis</taxon>
        <taxon>Zoopagomycota</taxon>
        <taxon>Kickxellomycotina</taxon>
        <taxon>Kickxellomycetes</taxon>
        <taxon>Kickxellales</taxon>
        <taxon>Kickxellaceae</taxon>
        <taxon>Kickxella</taxon>
    </lineage>
</organism>